<evidence type="ECO:0000313" key="2">
    <source>
        <dbReference type="Proteomes" id="UP000198382"/>
    </source>
</evidence>
<dbReference type="EMBL" id="MUGV01000013">
    <property type="protein sequence ID" value="OXA80353.1"/>
    <property type="molecule type" value="Genomic_DNA"/>
</dbReference>
<keyword evidence="2" id="KW-1185">Reference proteome</keyword>
<sequence length="67" mass="8140">MQSLVYFFALNINFTTEFTKVFRRVSQRFFNGYLINSQSSQSFEHRFYHGVKKCFLQSFAEIFLMYV</sequence>
<reference evidence="1 2" key="1">
    <citation type="submission" date="2016-11" db="EMBL/GenBank/DDBJ databases">
        <title>Whole genomes of Flavobacteriaceae.</title>
        <authorList>
            <person name="Stine C."/>
            <person name="Li C."/>
            <person name="Tadesse D."/>
        </authorList>
    </citation>
    <scope>NUCLEOTIDE SEQUENCE [LARGE SCALE GENOMIC DNA]</scope>
    <source>
        <strain evidence="1 2">DSM 15937</strain>
    </source>
</reference>
<name>A0ABX4BSG6_FLAFR</name>
<organism evidence="1 2">
    <name type="scientific">Flavobacterium frigidimaris</name>
    <dbReference type="NCBI Taxonomy" id="262320"/>
    <lineage>
        <taxon>Bacteria</taxon>
        <taxon>Pseudomonadati</taxon>
        <taxon>Bacteroidota</taxon>
        <taxon>Flavobacteriia</taxon>
        <taxon>Flavobacteriales</taxon>
        <taxon>Flavobacteriaceae</taxon>
        <taxon>Flavobacterium</taxon>
    </lineage>
</organism>
<dbReference type="Proteomes" id="UP000198382">
    <property type="component" value="Unassembled WGS sequence"/>
</dbReference>
<evidence type="ECO:0000313" key="1">
    <source>
        <dbReference type="EMBL" id="OXA80353.1"/>
    </source>
</evidence>
<accession>A0ABX4BSG6</accession>
<proteinExistence type="predicted"/>
<comment type="caution">
    <text evidence="1">The sequence shown here is derived from an EMBL/GenBank/DDBJ whole genome shotgun (WGS) entry which is preliminary data.</text>
</comment>
<protein>
    <submittedName>
        <fullName evidence="1">Uncharacterized protein</fullName>
    </submittedName>
</protein>
<gene>
    <name evidence="1" type="ORF">B0A65_06915</name>
</gene>